<feature type="transmembrane region" description="Helical" evidence="18">
    <location>
        <begin position="313"/>
        <end position="336"/>
    </location>
</feature>
<keyword evidence="6" id="KW-0813">Transport</keyword>
<feature type="transmembrane region" description="Helical" evidence="18">
    <location>
        <begin position="94"/>
        <end position="116"/>
    </location>
</feature>
<dbReference type="CTD" id="4536"/>
<comment type="catalytic activity">
    <reaction evidence="17 18">
        <text>a ubiquinone + NADH + 5 H(+)(in) = a ubiquinol + NAD(+) + 4 H(+)(out)</text>
        <dbReference type="Rhea" id="RHEA:29091"/>
        <dbReference type="Rhea" id="RHEA-COMP:9565"/>
        <dbReference type="Rhea" id="RHEA-COMP:9566"/>
        <dbReference type="ChEBI" id="CHEBI:15378"/>
        <dbReference type="ChEBI" id="CHEBI:16389"/>
        <dbReference type="ChEBI" id="CHEBI:17976"/>
        <dbReference type="ChEBI" id="CHEBI:57540"/>
        <dbReference type="ChEBI" id="CHEBI:57945"/>
        <dbReference type="EC" id="7.1.1.2"/>
    </reaction>
</comment>
<protein>
    <recommendedName>
        <fullName evidence="5 18">NADH-ubiquinone oxidoreductase chain 2</fullName>
        <ecNumber evidence="4 18">7.1.1.2</ecNumber>
    </recommendedName>
</protein>
<evidence type="ECO:0000259" key="20">
    <source>
        <dbReference type="Pfam" id="PF00361"/>
    </source>
</evidence>
<dbReference type="GeneID" id="14049655"/>
<feature type="transmembrane region" description="Helical" evidence="18">
    <location>
        <begin position="201"/>
        <end position="224"/>
    </location>
</feature>
<feature type="transmembrane region" description="Helical" evidence="18">
    <location>
        <begin position="236"/>
        <end position="254"/>
    </location>
</feature>
<feature type="transmembrane region" description="Helical" evidence="18">
    <location>
        <begin position="274"/>
        <end position="293"/>
    </location>
</feature>
<evidence type="ECO:0000256" key="7">
    <source>
        <dbReference type="ARBA" id="ARBA00022660"/>
    </source>
</evidence>
<dbReference type="GO" id="GO:0008137">
    <property type="term" value="F:NADH dehydrogenase (ubiquinone) activity"/>
    <property type="evidence" value="ECO:0007669"/>
    <property type="project" value="UniProtKB-EC"/>
</dbReference>
<proteinExistence type="inferred from homology"/>
<keyword evidence="11 18" id="KW-0249">Electron transport</keyword>
<comment type="function">
    <text evidence="1">Core subunit of the mitochondrial membrane respiratory chain NADH dehydrogenase (Complex I) that is believed to belong to the minimal assembly required for catalysis. Complex I functions in the transfer of electrons from NADH to the respiratory chain. The immediate electron acceptor for the enzyme is believed to be ubiquinone.</text>
</comment>
<comment type="similarity">
    <text evidence="3 18">Belongs to the complex I subunit 2 family.</text>
</comment>
<comment type="function">
    <text evidence="18">Core subunit of the mitochondrial membrane respiratory chain NADH dehydrogenase (Complex I) which catalyzes electron transfer from NADH through the respiratory chain, using ubiquinone as an electron acceptor. Essential for the catalytic activity and assembly of complex I.</text>
</comment>
<evidence type="ECO:0000256" key="13">
    <source>
        <dbReference type="ARBA" id="ARBA00023027"/>
    </source>
</evidence>
<evidence type="ECO:0000256" key="18">
    <source>
        <dbReference type="RuleBase" id="RU003403"/>
    </source>
</evidence>
<keyword evidence="12 18" id="KW-1133">Transmembrane helix</keyword>
<dbReference type="InterPro" id="IPR001750">
    <property type="entry name" value="ND/Mrp_TM"/>
</dbReference>
<dbReference type="InterPro" id="IPR050175">
    <property type="entry name" value="Complex_I_Subunit_2"/>
</dbReference>
<evidence type="ECO:0000256" key="8">
    <source>
        <dbReference type="ARBA" id="ARBA00022692"/>
    </source>
</evidence>
<dbReference type="GO" id="GO:0006120">
    <property type="term" value="P:mitochondrial electron transport, NADH to ubiquinone"/>
    <property type="evidence" value="ECO:0007669"/>
    <property type="project" value="InterPro"/>
</dbReference>
<feature type="chain" id="PRO_5003909759" description="NADH-ubiquinone oxidoreductase chain 2" evidence="19">
    <location>
        <begin position="26"/>
        <end position="339"/>
    </location>
</feature>
<keyword evidence="15 18" id="KW-0496">Mitochondrion</keyword>
<feature type="signal peptide" evidence="19">
    <location>
        <begin position="1"/>
        <end position="25"/>
    </location>
</feature>
<feature type="transmembrane region" description="Helical" evidence="18">
    <location>
        <begin position="60"/>
        <end position="82"/>
    </location>
</feature>
<evidence type="ECO:0000256" key="15">
    <source>
        <dbReference type="ARBA" id="ARBA00023128"/>
    </source>
</evidence>
<feature type="domain" description="NADH:quinone oxidoreductase/Mrp antiporter transmembrane" evidence="20">
    <location>
        <begin position="24"/>
        <end position="283"/>
    </location>
</feature>
<evidence type="ECO:0000256" key="19">
    <source>
        <dbReference type="SAM" id="SignalP"/>
    </source>
</evidence>
<feature type="transmembrane region" description="Helical" evidence="18">
    <location>
        <begin position="151"/>
        <end position="170"/>
    </location>
</feature>
<evidence type="ECO:0000256" key="10">
    <source>
        <dbReference type="ARBA" id="ARBA00022967"/>
    </source>
</evidence>
<evidence type="ECO:0000256" key="16">
    <source>
        <dbReference type="ARBA" id="ARBA00023136"/>
    </source>
</evidence>
<evidence type="ECO:0000256" key="2">
    <source>
        <dbReference type="ARBA" id="ARBA00004448"/>
    </source>
</evidence>
<comment type="subcellular location">
    <subcellularLocation>
        <location evidence="2 18">Mitochondrion inner membrane</location>
        <topology evidence="2 18">Multi-pass membrane protein</topology>
    </subcellularLocation>
</comment>
<evidence type="ECO:0000256" key="9">
    <source>
        <dbReference type="ARBA" id="ARBA00022792"/>
    </source>
</evidence>
<dbReference type="PRINTS" id="PR01436">
    <property type="entry name" value="NADHDHGNASE2"/>
</dbReference>
<keyword evidence="16 18" id="KW-0472">Membrane</keyword>
<evidence type="ECO:0000256" key="12">
    <source>
        <dbReference type="ARBA" id="ARBA00022989"/>
    </source>
</evidence>
<keyword evidence="7 18" id="KW-0679">Respiratory chain</keyword>
<dbReference type="PANTHER" id="PTHR46552:SF1">
    <property type="entry name" value="NADH-UBIQUINONE OXIDOREDUCTASE CHAIN 2"/>
    <property type="match status" value="1"/>
</dbReference>
<evidence type="ECO:0000256" key="4">
    <source>
        <dbReference type="ARBA" id="ARBA00012944"/>
    </source>
</evidence>
<sequence>MMISFTNNLFFLMMLLGSLITMSSSSWFMAWIGMEINLMGFIPLISSHSNKRYSEASMKYFFIQSIASSIFLFSFLLSFSFLSIIQSISMNPWMISSIMILSLTVKLGASPFHMWLPTVSEGLSWMNCFILMTWQKIAPLSMFSLINQKSFTMLMIIFLSAISGSIGGLNQTSLRKIMAFSSISHMAWILASMYLSKTLWILYLLIYSILIFSIIYNFLFLNIFHINQIFTNQNNNFNMFIFINFFSLGGLPPFFGFLPKWLIIIQLIQNNMTFLTFILISSALINLYFYTRISYSSILMYNNNNKWMKTKKFIPLSHSILLMISSFGLILTSMLFSYI</sequence>
<evidence type="ECO:0000256" key="1">
    <source>
        <dbReference type="ARBA" id="ARBA00003257"/>
    </source>
</evidence>
<organism evidence="21">
    <name type="scientific">Carcinoscorpius rotundicauda</name>
    <name type="common">Mangrove horseshoe crab</name>
    <name type="synonym">Limulus rotundicauda</name>
    <dbReference type="NCBI Taxonomy" id="6848"/>
    <lineage>
        <taxon>Eukaryota</taxon>
        <taxon>Metazoa</taxon>
        <taxon>Ecdysozoa</taxon>
        <taxon>Arthropoda</taxon>
        <taxon>Chelicerata</taxon>
        <taxon>Merostomata</taxon>
        <taxon>Xiphosura</taxon>
        <taxon>Limulidae</taxon>
        <taxon>Carcinoscorpius</taxon>
    </lineage>
</organism>
<keyword evidence="8 18" id="KW-0812">Transmembrane</keyword>
<reference evidence="21" key="1">
    <citation type="journal article" date="2014" name="Int. J. Biol. Sci.">
        <title>Complete Mitochondrial Genomes of Carcinoscorpius rotundicauda and Tachypleus tridentatus (Xiphosura, Arthropoda) and Implications for Chelicerate Phylogenetic Studies.</title>
        <authorList>
            <person name="Baek S.Y."/>
            <person name="Choi E.H."/>
            <person name="Jang K.H."/>
            <person name="Ryu S.H."/>
            <person name="Park S.M."/>
            <person name="Suk H.Y."/>
            <person name="Chang C.Y."/>
            <person name="Hwang U.W."/>
        </authorList>
    </citation>
    <scope>NUCLEOTIDE SEQUENCE</scope>
</reference>
<keyword evidence="9 18" id="KW-0999">Mitochondrion inner membrane</keyword>
<dbReference type="AlphaFoldDB" id="K7QGY7"/>
<dbReference type="EMBL" id="JQ178358">
    <property type="protein sequence ID" value="AFT65386.1"/>
    <property type="molecule type" value="Genomic_DNA"/>
</dbReference>
<keyword evidence="19" id="KW-0732">Signal</keyword>
<keyword evidence="10 18" id="KW-1278">Translocase</keyword>
<dbReference type="RefSeq" id="YP_007026046.1">
    <property type="nucleotide sequence ID" value="NC_019623.1"/>
</dbReference>
<evidence type="ECO:0000256" key="6">
    <source>
        <dbReference type="ARBA" id="ARBA00022448"/>
    </source>
</evidence>
<dbReference type="InterPro" id="IPR003917">
    <property type="entry name" value="NADH_UbQ_OxRdtase_chain2"/>
</dbReference>
<dbReference type="PANTHER" id="PTHR46552">
    <property type="entry name" value="NADH-UBIQUINONE OXIDOREDUCTASE CHAIN 2"/>
    <property type="match status" value="1"/>
</dbReference>
<gene>
    <name evidence="21" type="primary">ND2</name>
</gene>
<feature type="transmembrane region" description="Helical" evidence="18">
    <location>
        <begin position="177"/>
        <end position="195"/>
    </location>
</feature>
<accession>K7QGY7</accession>
<name>K7QGY7_CARRO</name>
<dbReference type="EC" id="7.1.1.2" evidence="4 18"/>
<evidence type="ECO:0000256" key="3">
    <source>
        <dbReference type="ARBA" id="ARBA00007012"/>
    </source>
</evidence>
<evidence type="ECO:0000256" key="11">
    <source>
        <dbReference type="ARBA" id="ARBA00022982"/>
    </source>
</evidence>
<dbReference type="GO" id="GO:0005743">
    <property type="term" value="C:mitochondrial inner membrane"/>
    <property type="evidence" value="ECO:0007669"/>
    <property type="project" value="UniProtKB-SubCell"/>
</dbReference>
<dbReference type="Pfam" id="PF00361">
    <property type="entry name" value="Proton_antipo_M"/>
    <property type="match status" value="1"/>
</dbReference>
<evidence type="ECO:0000256" key="17">
    <source>
        <dbReference type="ARBA" id="ARBA00049551"/>
    </source>
</evidence>
<keyword evidence="13 18" id="KW-0520">NAD</keyword>
<evidence type="ECO:0000256" key="14">
    <source>
        <dbReference type="ARBA" id="ARBA00023075"/>
    </source>
</evidence>
<keyword evidence="14 18" id="KW-0830">Ubiquinone</keyword>
<evidence type="ECO:0000256" key="5">
    <source>
        <dbReference type="ARBA" id="ARBA00021008"/>
    </source>
</evidence>
<geneLocation type="mitochondrion" evidence="21"/>
<evidence type="ECO:0000313" key="21">
    <source>
        <dbReference type="EMBL" id="AFT65386.1"/>
    </source>
</evidence>